<reference evidence="2" key="1">
    <citation type="submission" date="2014-12" db="EMBL/GenBank/DDBJ databases">
        <title>Insight into the proteome of Arion vulgaris.</title>
        <authorList>
            <person name="Aradska J."/>
            <person name="Bulat T."/>
            <person name="Smidak R."/>
            <person name="Sarate P."/>
            <person name="Gangsoo J."/>
            <person name="Sialana F."/>
            <person name="Bilban M."/>
            <person name="Lubec G."/>
        </authorList>
    </citation>
    <scope>NUCLEOTIDE SEQUENCE</scope>
    <source>
        <tissue evidence="2">Skin</tissue>
    </source>
</reference>
<gene>
    <name evidence="2" type="primary">ORF2157</name>
</gene>
<name>A0A0B6XW43_9EUPU</name>
<sequence>EELAYKQSLEEYKVTENDEYIPFVQNNKYQHISTAETDSSYKQTADSLDTMLRYKRAITDKDVSSYRQHQTEDAEEMETELIDEDEVSCSSVSP</sequence>
<dbReference type="AlphaFoldDB" id="A0A0B6XW43"/>
<feature type="region of interest" description="Disordered" evidence="1">
    <location>
        <begin position="63"/>
        <end position="94"/>
    </location>
</feature>
<feature type="compositionally biased region" description="Basic and acidic residues" evidence="1">
    <location>
        <begin position="63"/>
        <end position="72"/>
    </location>
</feature>
<feature type="non-terminal residue" evidence="2">
    <location>
        <position position="94"/>
    </location>
</feature>
<evidence type="ECO:0000313" key="2">
    <source>
        <dbReference type="EMBL" id="CEK47756.1"/>
    </source>
</evidence>
<dbReference type="EMBL" id="HACG01000891">
    <property type="protein sequence ID" value="CEK47756.1"/>
    <property type="molecule type" value="Transcribed_RNA"/>
</dbReference>
<feature type="non-terminal residue" evidence="2">
    <location>
        <position position="1"/>
    </location>
</feature>
<accession>A0A0B6XW43</accession>
<proteinExistence type="predicted"/>
<protein>
    <submittedName>
        <fullName evidence="2">Uncharacterized protein</fullName>
    </submittedName>
</protein>
<evidence type="ECO:0000256" key="1">
    <source>
        <dbReference type="SAM" id="MobiDB-lite"/>
    </source>
</evidence>
<feature type="compositionally biased region" description="Acidic residues" evidence="1">
    <location>
        <begin position="73"/>
        <end position="87"/>
    </location>
</feature>
<organism evidence="2">
    <name type="scientific">Arion vulgaris</name>
    <dbReference type="NCBI Taxonomy" id="1028688"/>
    <lineage>
        <taxon>Eukaryota</taxon>
        <taxon>Metazoa</taxon>
        <taxon>Spiralia</taxon>
        <taxon>Lophotrochozoa</taxon>
        <taxon>Mollusca</taxon>
        <taxon>Gastropoda</taxon>
        <taxon>Heterobranchia</taxon>
        <taxon>Euthyneura</taxon>
        <taxon>Panpulmonata</taxon>
        <taxon>Eupulmonata</taxon>
        <taxon>Stylommatophora</taxon>
        <taxon>Helicina</taxon>
        <taxon>Arionoidea</taxon>
        <taxon>Arionidae</taxon>
        <taxon>Arion</taxon>
    </lineage>
</organism>